<feature type="transmembrane region" description="Helical" evidence="1">
    <location>
        <begin position="187"/>
        <end position="205"/>
    </location>
</feature>
<dbReference type="PROSITE" id="PS50244">
    <property type="entry name" value="S5A_REDUCTASE"/>
    <property type="match status" value="1"/>
</dbReference>
<dbReference type="Gene3D" id="1.20.120.1630">
    <property type="match status" value="1"/>
</dbReference>
<keyword evidence="1" id="KW-0812">Transmembrane</keyword>
<accession>A0A7S3EM84</accession>
<dbReference type="Pfam" id="PF06966">
    <property type="entry name" value="DUF1295"/>
    <property type="match status" value="1"/>
</dbReference>
<feature type="transmembrane region" description="Helical" evidence="1">
    <location>
        <begin position="12"/>
        <end position="32"/>
    </location>
</feature>
<gene>
    <name evidence="2" type="ORF">RMAR00112_LOCUS31624</name>
</gene>
<organism evidence="2">
    <name type="scientific">Rhodosorus marinus</name>
    <dbReference type="NCBI Taxonomy" id="101924"/>
    <lineage>
        <taxon>Eukaryota</taxon>
        <taxon>Rhodophyta</taxon>
        <taxon>Stylonematophyceae</taxon>
        <taxon>Stylonematales</taxon>
        <taxon>Stylonemataceae</taxon>
        <taxon>Rhodosorus</taxon>
    </lineage>
</organism>
<dbReference type="EMBL" id="HBHW01041117">
    <property type="protein sequence ID" value="CAE0063552.1"/>
    <property type="molecule type" value="Transcribed_RNA"/>
</dbReference>
<feature type="transmembrane region" description="Helical" evidence="1">
    <location>
        <begin position="211"/>
        <end position="232"/>
    </location>
</feature>
<sequence>MAVQVLDPYYLGITALVLFGWNFVFFLIAYAFKFDKVTDFAGGTGFSIAALLTLLLNQTYFARQIVITVLVMLWSARLAGFLLWRILKWGEDNRFDDIRANLPKLIAFWTFQFLWNFIVSLPVILVNSFREPVDIGAADIIGWTMWGIGFFFEAVGDVQKTLFKVKPEGKGTWCNAGLWKYSRHPNYFGEFMMWWGIFIAGIPVYMDTWRWVAILSPIFLMFILLFLSGINLGEESANKKYGSKPEYWKYKKETSNVIPFPNGLFAKIPDVIKKIFFFEFPVYNRMPSGEEGRLLSE</sequence>
<dbReference type="GO" id="GO:0016020">
    <property type="term" value="C:membrane"/>
    <property type="evidence" value="ECO:0007669"/>
    <property type="project" value="TreeGrafter"/>
</dbReference>
<keyword evidence="1" id="KW-0472">Membrane</keyword>
<name>A0A7S3EM84_9RHOD</name>
<evidence type="ECO:0000313" key="2">
    <source>
        <dbReference type="EMBL" id="CAE0063552.1"/>
    </source>
</evidence>
<feature type="transmembrane region" description="Helical" evidence="1">
    <location>
        <begin position="105"/>
        <end position="129"/>
    </location>
</feature>
<feature type="transmembrane region" description="Helical" evidence="1">
    <location>
        <begin position="62"/>
        <end position="84"/>
    </location>
</feature>
<evidence type="ECO:0000256" key="1">
    <source>
        <dbReference type="SAM" id="Phobius"/>
    </source>
</evidence>
<dbReference type="PANTHER" id="PTHR32251">
    <property type="entry name" value="3-OXO-5-ALPHA-STEROID 4-DEHYDROGENASE"/>
    <property type="match status" value="1"/>
</dbReference>
<dbReference type="InterPro" id="IPR010721">
    <property type="entry name" value="UstE-like"/>
</dbReference>
<feature type="transmembrane region" description="Helical" evidence="1">
    <location>
        <begin position="39"/>
        <end position="56"/>
    </location>
</feature>
<dbReference type="PANTHER" id="PTHR32251:SF15">
    <property type="entry name" value="3-OXO-5-ALPHA-STEROID 4-DEHYDROGENASE (DUF1295)"/>
    <property type="match status" value="1"/>
</dbReference>
<evidence type="ECO:0008006" key="3">
    <source>
        <dbReference type="Google" id="ProtNLM"/>
    </source>
</evidence>
<feature type="transmembrane region" description="Helical" evidence="1">
    <location>
        <begin position="135"/>
        <end position="156"/>
    </location>
</feature>
<dbReference type="AlphaFoldDB" id="A0A7S3EM84"/>
<proteinExistence type="predicted"/>
<reference evidence="2" key="1">
    <citation type="submission" date="2021-01" db="EMBL/GenBank/DDBJ databases">
        <authorList>
            <person name="Corre E."/>
            <person name="Pelletier E."/>
            <person name="Niang G."/>
            <person name="Scheremetjew M."/>
            <person name="Finn R."/>
            <person name="Kale V."/>
            <person name="Holt S."/>
            <person name="Cochrane G."/>
            <person name="Meng A."/>
            <person name="Brown T."/>
            <person name="Cohen L."/>
        </authorList>
    </citation>
    <scope>NUCLEOTIDE SEQUENCE</scope>
    <source>
        <strain evidence="2">CCMP 769</strain>
    </source>
</reference>
<protein>
    <recommendedName>
        <fullName evidence="3">Steroid 5-alpha reductase C-terminal domain-containing protein</fullName>
    </recommendedName>
</protein>
<keyword evidence="1" id="KW-1133">Transmembrane helix</keyword>